<dbReference type="Pfam" id="PF07195">
    <property type="entry name" value="FliD_C"/>
    <property type="match status" value="1"/>
</dbReference>
<feature type="domain" description="Flagellar hook-associated protein 2 N-terminal" evidence="7">
    <location>
        <begin position="31"/>
        <end position="126"/>
    </location>
</feature>
<keyword evidence="5" id="KW-0964">Secreted</keyword>
<evidence type="ECO:0000256" key="1">
    <source>
        <dbReference type="ARBA" id="ARBA00009764"/>
    </source>
</evidence>
<keyword evidence="10" id="KW-1185">Reference proteome</keyword>
<protein>
    <recommendedName>
        <fullName evidence="5">Flagellar hook-associated protein 2</fullName>
        <shortName evidence="5">HAP2</shortName>
    </recommendedName>
    <alternativeName>
        <fullName evidence="5">Flagellar cap protein</fullName>
    </alternativeName>
</protein>
<proteinExistence type="inferred from homology"/>
<dbReference type="GO" id="GO:0009421">
    <property type="term" value="C:bacterial-type flagellum filament cap"/>
    <property type="evidence" value="ECO:0007669"/>
    <property type="project" value="InterPro"/>
</dbReference>
<dbReference type="GO" id="GO:0007155">
    <property type="term" value="P:cell adhesion"/>
    <property type="evidence" value="ECO:0007669"/>
    <property type="project" value="InterPro"/>
</dbReference>
<dbReference type="InterPro" id="IPR010809">
    <property type="entry name" value="FliD_C"/>
</dbReference>
<feature type="domain" description="Flagellar hook-associated protein 2 C-terminal" evidence="8">
    <location>
        <begin position="351"/>
        <end position="643"/>
    </location>
</feature>
<dbReference type="STRING" id="86416.Clopa_2957"/>
<comment type="similarity">
    <text evidence="1 5">Belongs to the FliD family.</text>
</comment>
<dbReference type="OrthoDB" id="9776025at2"/>
<name>R4KDU4_CLOPA</name>
<dbReference type="InterPro" id="IPR003481">
    <property type="entry name" value="FliD_N"/>
</dbReference>
<comment type="subcellular location">
    <subcellularLocation>
        <location evidence="5">Secreted</location>
    </subcellularLocation>
    <subcellularLocation>
        <location evidence="5">Bacterial flagellum</location>
    </subcellularLocation>
</comment>
<dbReference type="AlphaFoldDB" id="R4KDU4"/>
<dbReference type="InterPro" id="IPR040026">
    <property type="entry name" value="FliD"/>
</dbReference>
<feature type="compositionally biased region" description="Low complexity" evidence="6">
    <location>
        <begin position="1"/>
        <end position="15"/>
    </location>
</feature>
<evidence type="ECO:0000259" key="7">
    <source>
        <dbReference type="Pfam" id="PF02465"/>
    </source>
</evidence>
<dbReference type="Pfam" id="PF02465">
    <property type="entry name" value="FliD_N"/>
    <property type="match status" value="1"/>
</dbReference>
<organism evidence="9 10">
    <name type="scientific">Clostridium pasteurianum BC1</name>
    <dbReference type="NCBI Taxonomy" id="86416"/>
    <lineage>
        <taxon>Bacteria</taxon>
        <taxon>Bacillati</taxon>
        <taxon>Bacillota</taxon>
        <taxon>Clostridia</taxon>
        <taxon>Eubacteriales</taxon>
        <taxon>Clostridiaceae</taxon>
        <taxon>Clostridium</taxon>
    </lineage>
</organism>
<keyword evidence="3" id="KW-0175">Coiled coil</keyword>
<evidence type="ECO:0000256" key="5">
    <source>
        <dbReference type="RuleBase" id="RU362066"/>
    </source>
</evidence>
<feature type="region of interest" description="Disordered" evidence="6">
    <location>
        <begin position="1"/>
        <end position="21"/>
    </location>
</feature>
<keyword evidence="9" id="KW-0282">Flagellum</keyword>
<dbReference type="EMBL" id="CP003261">
    <property type="protein sequence ID" value="AGK97790.1"/>
    <property type="molecule type" value="Genomic_DNA"/>
</dbReference>
<evidence type="ECO:0000256" key="6">
    <source>
        <dbReference type="SAM" id="MobiDB-lite"/>
    </source>
</evidence>
<dbReference type="GO" id="GO:0005576">
    <property type="term" value="C:extracellular region"/>
    <property type="evidence" value="ECO:0007669"/>
    <property type="project" value="UniProtKB-SubCell"/>
</dbReference>
<comment type="function">
    <text evidence="5">Required for morphogenesis and for the elongation of the flagellar filament by facilitating polymerization of the flagellin monomers at the tip of growing filament. Forms a capping structure, which prevents flagellin subunits (transported through the central channel of the flagellum) from leaking out without polymerization at the distal end.</text>
</comment>
<keyword evidence="9" id="KW-0969">Cilium</keyword>
<dbReference type="GO" id="GO:0009424">
    <property type="term" value="C:bacterial-type flagellum hook"/>
    <property type="evidence" value="ECO:0007669"/>
    <property type="project" value="UniProtKB-UniRule"/>
</dbReference>
<evidence type="ECO:0000256" key="3">
    <source>
        <dbReference type="ARBA" id="ARBA00023054"/>
    </source>
</evidence>
<comment type="subunit">
    <text evidence="2 5">Homopentamer.</text>
</comment>
<keyword evidence="9" id="KW-0966">Cell projection</keyword>
<dbReference type="PANTHER" id="PTHR30288">
    <property type="entry name" value="FLAGELLAR CAP/ASSEMBLY PROTEIN FLID"/>
    <property type="match status" value="1"/>
</dbReference>
<dbReference type="Proteomes" id="UP000013523">
    <property type="component" value="Chromosome"/>
</dbReference>
<accession>R4KDU4</accession>
<dbReference type="HOGENOM" id="CLU_015182_0_1_9"/>
<evidence type="ECO:0000259" key="8">
    <source>
        <dbReference type="Pfam" id="PF07195"/>
    </source>
</evidence>
<dbReference type="RefSeq" id="WP_015616083.1">
    <property type="nucleotide sequence ID" value="NC_021182.1"/>
</dbReference>
<dbReference type="GO" id="GO:0071973">
    <property type="term" value="P:bacterial-type flagellum-dependent cell motility"/>
    <property type="evidence" value="ECO:0007669"/>
    <property type="project" value="TreeGrafter"/>
</dbReference>
<evidence type="ECO:0000256" key="2">
    <source>
        <dbReference type="ARBA" id="ARBA00011255"/>
    </source>
</evidence>
<dbReference type="eggNOG" id="COG1345">
    <property type="taxonomic scope" value="Bacteria"/>
</dbReference>
<reference evidence="9 10" key="1">
    <citation type="submission" date="2012-01" db="EMBL/GenBank/DDBJ databases">
        <title>Complete sequence of chromosome of Clostridium pasteurianum BC1.</title>
        <authorList>
            <consortium name="US DOE Joint Genome Institute"/>
            <person name="Lucas S."/>
            <person name="Han J."/>
            <person name="Lapidus A."/>
            <person name="Cheng J.-F."/>
            <person name="Goodwin L."/>
            <person name="Pitluck S."/>
            <person name="Peters L."/>
            <person name="Mikhailova N."/>
            <person name="Teshima H."/>
            <person name="Detter J.C."/>
            <person name="Han C."/>
            <person name="Tapia R."/>
            <person name="Land M."/>
            <person name="Hauser L."/>
            <person name="Kyrpides N."/>
            <person name="Ivanova N."/>
            <person name="Pagani I."/>
            <person name="Dunn J."/>
            <person name="Taghavi S."/>
            <person name="Francis A."/>
            <person name="van der Lelie D."/>
            <person name="Woyke T."/>
        </authorList>
    </citation>
    <scope>NUCLEOTIDE SEQUENCE [LARGE SCALE GENOMIC DNA]</scope>
    <source>
        <strain evidence="9 10">BC1</strain>
    </source>
</reference>
<evidence type="ECO:0000313" key="9">
    <source>
        <dbReference type="EMBL" id="AGK97790.1"/>
    </source>
</evidence>
<dbReference type="PANTHER" id="PTHR30288:SF0">
    <property type="entry name" value="FLAGELLAR HOOK-ASSOCIATED PROTEIN 2"/>
    <property type="match status" value="1"/>
</dbReference>
<gene>
    <name evidence="9" type="ORF">Clopa_2957</name>
</gene>
<sequence length="653" mass="69113">MSDISSTTSSTPSGMTGAGGGQMIRITGMASGLDVDAIVKKMMTAEQVKIDKAKQDQQTVQWKQEAYQGIIKDIKDLQNTYFNSLDSTNNVLSSSNYAAFDSNVTDSTILSATPGVGSAVGSYKVDFTGGHLAATASVIGTDIVKDTSDTVNLSNVSTNWSGKSIGFSINSGTVVKLTLASVTGSESNVTDLANDINKDINSNGNLKGKVQAVATSDGKIQFQALSDSSVKIIDSTDTTVTEISSLKGRVVNPSLSTTLGDLGLSSASDTFDIVYNGTTKTISVKNTDKLSDVINNISNATSGAVSASFSQLTGKFTIQTSNTGSSENIQINGAGTSLTALGITNGSSDTGQDAIVKITPPGGTAVTVTKSTNNFTIDGVTYNLQSDKDSSGTALSTTFNITQNTQKVYDKIKGFLDKYNAIVDEIQTKLGEKKNYAYPPLTDAQRSSMSASQITSWENNAKQGILRNDNNLENLLSSMRSAFTTAVSNAGLSFGQYGSNSIGLDTSDDVTQGGKITIVDQQKFKVAIAQHGDQILKLFTNVSSSTDKTTQFNESGIFQRLNSIFVDNVGYTGTTLNSATLTKYANYQDNYSLYGGVGNNTLPDQLYQQTQLLKNLNTEFSTKQEAYYQQFSALETALTQLNAQQAQLSSLTG</sequence>
<keyword evidence="4 5" id="KW-0975">Bacterial flagellum</keyword>
<evidence type="ECO:0000256" key="4">
    <source>
        <dbReference type="ARBA" id="ARBA00023143"/>
    </source>
</evidence>
<dbReference type="PATRIC" id="fig|86416.3.peg.2942"/>
<evidence type="ECO:0000313" key="10">
    <source>
        <dbReference type="Proteomes" id="UP000013523"/>
    </source>
</evidence>
<dbReference type="KEGG" id="cpas:Clopa_2957"/>